<feature type="transmembrane region" description="Helical" evidence="1">
    <location>
        <begin position="217"/>
        <end position="238"/>
    </location>
</feature>
<feature type="transmembrane region" description="Helical" evidence="1">
    <location>
        <begin position="45"/>
        <end position="62"/>
    </location>
</feature>
<dbReference type="Pfam" id="PF14897">
    <property type="entry name" value="EpsG"/>
    <property type="match status" value="1"/>
</dbReference>
<feature type="transmembrane region" description="Helical" evidence="1">
    <location>
        <begin position="321"/>
        <end position="337"/>
    </location>
</feature>
<dbReference type="STRING" id="1235814.GCA_000613385_00546"/>
<feature type="transmembrane region" description="Helical" evidence="1">
    <location>
        <begin position="181"/>
        <end position="210"/>
    </location>
</feature>
<dbReference type="EMBL" id="RAZM01000027">
    <property type="protein sequence ID" value="RLT80090.1"/>
    <property type="molecule type" value="Genomic_DNA"/>
</dbReference>
<keyword evidence="1" id="KW-0812">Transmembrane</keyword>
<proteinExistence type="predicted"/>
<name>A0A3L8ACR7_9BACE</name>
<organism evidence="2 3">
    <name type="scientific">Bacteroides acidifaciens</name>
    <dbReference type="NCBI Taxonomy" id="85831"/>
    <lineage>
        <taxon>Bacteria</taxon>
        <taxon>Pseudomonadati</taxon>
        <taxon>Bacteroidota</taxon>
        <taxon>Bacteroidia</taxon>
        <taxon>Bacteroidales</taxon>
        <taxon>Bacteroidaceae</taxon>
        <taxon>Bacteroides</taxon>
    </lineage>
</organism>
<evidence type="ECO:0000256" key="1">
    <source>
        <dbReference type="SAM" id="Phobius"/>
    </source>
</evidence>
<accession>A0A3L8ACR7</accession>
<evidence type="ECO:0000313" key="3">
    <source>
        <dbReference type="Proteomes" id="UP000267159"/>
    </source>
</evidence>
<dbReference type="AlphaFoldDB" id="A0A3L8ACR7"/>
<feature type="transmembrane region" description="Helical" evidence="1">
    <location>
        <begin position="12"/>
        <end position="33"/>
    </location>
</feature>
<feature type="transmembrane region" description="Helical" evidence="1">
    <location>
        <begin position="349"/>
        <end position="368"/>
    </location>
</feature>
<dbReference type="Proteomes" id="UP000267159">
    <property type="component" value="Unassembled WGS sequence"/>
</dbReference>
<protein>
    <recommendedName>
        <fullName evidence="4">EpsG family protein</fullName>
    </recommendedName>
</protein>
<sequence>MAKGELTMIPGSYYLFIYLFIVTIATFSVYNRYRMSSSGVLVKDSSSNTFILALLCTIFIGLRPNDPVFVDTVGYVAGYYYHLHEPFVLSADVENLLFENIYYFFASYDLGWHTLFLFMASIYFIGTYLACKKFFPDNTLIAFVVFLGAFSTFSYSVNGVKAGVAAALFLCALAYRSDKPVIASILAVASWGFHHSMTPCVLSFFIVWFYSKPKGYFLFWVVCLALSAAHVTFFQTLFMSYSDAKGASYLDAENMAGWEGKTGFRLDFVVYSAMPVLVGYWAIFKKKIDNLKYNRVLCTYLLMNGIWLLCMYAGFTNRIAYLSWFMYPIVLVYPLLDEECVWGSSRFKIVALFAGLHLGFTLFMNIIYL</sequence>
<gene>
    <name evidence="2" type="ORF">D7Y07_10075</name>
</gene>
<dbReference type="InterPro" id="IPR049458">
    <property type="entry name" value="EpsG-like"/>
</dbReference>
<keyword evidence="1" id="KW-1133">Transmembrane helix</keyword>
<feature type="transmembrane region" description="Helical" evidence="1">
    <location>
        <begin position="110"/>
        <end position="131"/>
    </location>
</feature>
<evidence type="ECO:0000313" key="2">
    <source>
        <dbReference type="EMBL" id="RLT80090.1"/>
    </source>
</evidence>
<reference evidence="2 3" key="1">
    <citation type="submission" date="2018-09" db="EMBL/GenBank/DDBJ databases">
        <title>Murine metabolic-syndrome-specific gut microbial biobank.</title>
        <authorList>
            <person name="Liu C."/>
        </authorList>
    </citation>
    <scope>NUCLEOTIDE SEQUENCE [LARGE SCALE GENOMIC DNA]</scope>
    <source>
        <strain evidence="2 3">0.1X-D8-26</strain>
    </source>
</reference>
<comment type="caution">
    <text evidence="2">The sequence shown here is derived from an EMBL/GenBank/DDBJ whole genome shotgun (WGS) entry which is preliminary data.</text>
</comment>
<feature type="transmembrane region" description="Helical" evidence="1">
    <location>
        <begin position="268"/>
        <end position="284"/>
    </location>
</feature>
<feature type="transmembrane region" description="Helical" evidence="1">
    <location>
        <begin position="296"/>
        <end position="315"/>
    </location>
</feature>
<keyword evidence="1" id="KW-0472">Membrane</keyword>
<evidence type="ECO:0008006" key="4">
    <source>
        <dbReference type="Google" id="ProtNLM"/>
    </source>
</evidence>
<feature type="transmembrane region" description="Helical" evidence="1">
    <location>
        <begin position="143"/>
        <end position="175"/>
    </location>
</feature>